<dbReference type="RefSeq" id="WP_308710875.1">
    <property type="nucleotide sequence ID" value="NZ_JAVHUY010000003.1"/>
</dbReference>
<keyword evidence="2" id="KW-0547">Nucleotide-binding</keyword>
<gene>
    <name evidence="5" type="ORF">RB614_03595</name>
</gene>
<sequence>MPELRLDHLTIDYPARDRGPAYRAVGGVSLTVAPGEFVSVVGPSGCGKTSLLHAVAGLVPAAAGTVSFGGTPIRGPGPERAVVFQHASLLPWRTVLGNVAYGLELRRVPRREARARARAMVELVGLGDAASRYPHELSGGMQQRVNLARALAPEPAVLLMDEPFAALDAQTRDAMQAELLRIWAASRTSVLFVTHHIEEAVFLGDRVVVLSPGPGATVRECVPVPFDRPRDTALRRTPGFVALADHVWSTLAGARDRKAPHERANLETR</sequence>
<evidence type="ECO:0000256" key="1">
    <source>
        <dbReference type="ARBA" id="ARBA00022448"/>
    </source>
</evidence>
<keyword evidence="6" id="KW-1185">Reference proteome</keyword>
<organism evidence="5 6">
    <name type="scientific">Phytohabitans maris</name>
    <dbReference type="NCBI Taxonomy" id="3071409"/>
    <lineage>
        <taxon>Bacteria</taxon>
        <taxon>Bacillati</taxon>
        <taxon>Actinomycetota</taxon>
        <taxon>Actinomycetes</taxon>
        <taxon>Micromonosporales</taxon>
        <taxon>Micromonosporaceae</taxon>
    </lineage>
</organism>
<dbReference type="InterPro" id="IPR003593">
    <property type="entry name" value="AAA+_ATPase"/>
</dbReference>
<evidence type="ECO:0000313" key="6">
    <source>
        <dbReference type="Proteomes" id="UP001230908"/>
    </source>
</evidence>
<reference evidence="5 6" key="1">
    <citation type="submission" date="2023-08" db="EMBL/GenBank/DDBJ databases">
        <title>Phytohabitans sansha sp. nov., isolated from marine sediment.</title>
        <authorList>
            <person name="Zhao Y."/>
            <person name="Yi K."/>
        </authorList>
    </citation>
    <scope>NUCLEOTIDE SEQUENCE [LARGE SCALE GENOMIC DNA]</scope>
    <source>
        <strain evidence="5 6">ZYX-F-186</strain>
    </source>
</reference>
<dbReference type="Proteomes" id="UP001230908">
    <property type="component" value="Unassembled WGS sequence"/>
</dbReference>
<evidence type="ECO:0000256" key="2">
    <source>
        <dbReference type="ARBA" id="ARBA00022741"/>
    </source>
</evidence>
<dbReference type="PANTHER" id="PTHR42788">
    <property type="entry name" value="TAURINE IMPORT ATP-BINDING PROTEIN-RELATED"/>
    <property type="match status" value="1"/>
</dbReference>
<protein>
    <submittedName>
        <fullName evidence="5">ABC transporter ATP-binding protein</fullName>
    </submittedName>
</protein>
<dbReference type="CDD" id="cd03293">
    <property type="entry name" value="ABC_NrtD_SsuB_transporters"/>
    <property type="match status" value="1"/>
</dbReference>
<dbReference type="InterPro" id="IPR027417">
    <property type="entry name" value="P-loop_NTPase"/>
</dbReference>
<dbReference type="PROSITE" id="PS50893">
    <property type="entry name" value="ABC_TRANSPORTER_2"/>
    <property type="match status" value="1"/>
</dbReference>
<name>A0ABU0Z981_9ACTN</name>
<evidence type="ECO:0000259" key="4">
    <source>
        <dbReference type="PROSITE" id="PS50893"/>
    </source>
</evidence>
<dbReference type="GO" id="GO:0005524">
    <property type="term" value="F:ATP binding"/>
    <property type="evidence" value="ECO:0007669"/>
    <property type="project" value="UniProtKB-KW"/>
</dbReference>
<comment type="caution">
    <text evidence="5">The sequence shown here is derived from an EMBL/GenBank/DDBJ whole genome shotgun (WGS) entry which is preliminary data.</text>
</comment>
<keyword evidence="3 5" id="KW-0067">ATP-binding</keyword>
<dbReference type="Gene3D" id="3.40.50.300">
    <property type="entry name" value="P-loop containing nucleotide triphosphate hydrolases"/>
    <property type="match status" value="1"/>
</dbReference>
<dbReference type="PANTHER" id="PTHR42788:SF13">
    <property type="entry name" value="ALIPHATIC SULFONATES IMPORT ATP-BINDING PROTEIN SSUB"/>
    <property type="match status" value="1"/>
</dbReference>
<feature type="domain" description="ABC transporter" evidence="4">
    <location>
        <begin position="4"/>
        <end position="237"/>
    </location>
</feature>
<evidence type="ECO:0000256" key="3">
    <source>
        <dbReference type="ARBA" id="ARBA00022840"/>
    </source>
</evidence>
<dbReference type="SUPFAM" id="SSF52540">
    <property type="entry name" value="P-loop containing nucleoside triphosphate hydrolases"/>
    <property type="match status" value="1"/>
</dbReference>
<evidence type="ECO:0000313" key="5">
    <source>
        <dbReference type="EMBL" id="MDQ7903597.1"/>
    </source>
</evidence>
<dbReference type="PROSITE" id="PS00211">
    <property type="entry name" value="ABC_TRANSPORTER_1"/>
    <property type="match status" value="1"/>
</dbReference>
<dbReference type="InterPro" id="IPR050166">
    <property type="entry name" value="ABC_transporter_ATP-bind"/>
</dbReference>
<dbReference type="EMBL" id="JAVHUY010000003">
    <property type="protein sequence ID" value="MDQ7903597.1"/>
    <property type="molecule type" value="Genomic_DNA"/>
</dbReference>
<proteinExistence type="predicted"/>
<dbReference type="InterPro" id="IPR017871">
    <property type="entry name" value="ABC_transporter-like_CS"/>
</dbReference>
<dbReference type="InterPro" id="IPR003439">
    <property type="entry name" value="ABC_transporter-like_ATP-bd"/>
</dbReference>
<dbReference type="Pfam" id="PF00005">
    <property type="entry name" value="ABC_tran"/>
    <property type="match status" value="1"/>
</dbReference>
<dbReference type="SMART" id="SM00382">
    <property type="entry name" value="AAA"/>
    <property type="match status" value="1"/>
</dbReference>
<accession>A0ABU0Z981</accession>
<keyword evidence="1" id="KW-0813">Transport</keyword>